<reference evidence="2 3" key="1">
    <citation type="journal article" date="2007" name="Genome Res.">
        <title>Genome characteristics of facultatively symbiotic Frankia sp. strains reflect host range and host plant biogeography.</title>
        <authorList>
            <person name="Normand P."/>
            <person name="Lapierre P."/>
            <person name="Tisa L.S."/>
            <person name="Gogarten J.P."/>
            <person name="Alloisio N."/>
            <person name="Bagnarol E."/>
            <person name="Bassi C.A."/>
            <person name="Berry A.M."/>
            <person name="Bickhart D.M."/>
            <person name="Choisne N."/>
            <person name="Couloux A."/>
            <person name="Cournoyer B."/>
            <person name="Cruveiller S."/>
            <person name="Daubin V."/>
            <person name="Demange N."/>
            <person name="Francino M.P."/>
            <person name="Goltsman E."/>
            <person name="Huang Y."/>
            <person name="Kopp O.R."/>
            <person name="Labarre L."/>
            <person name="Lapidus A."/>
            <person name="Lavire C."/>
            <person name="Marechal J."/>
            <person name="Martinez M."/>
            <person name="Mastronunzio J.E."/>
            <person name="Mullin B.C."/>
            <person name="Niemann J."/>
            <person name="Pujic P."/>
            <person name="Rawnsley T."/>
            <person name="Rouy Z."/>
            <person name="Schenowitz C."/>
            <person name="Sellstedt A."/>
            <person name="Tavares F."/>
            <person name="Tomkins J.P."/>
            <person name="Vallenet D."/>
            <person name="Valverde C."/>
            <person name="Wall L.G."/>
            <person name="Wang Y."/>
            <person name="Medigue C."/>
            <person name="Benson D.R."/>
        </authorList>
    </citation>
    <scope>NUCLEOTIDE SEQUENCE [LARGE SCALE GENOMIC DNA]</scope>
    <source>
        <strain evidence="3">DSM 45986 / CECT 9034 / ACN14a</strain>
    </source>
</reference>
<accession>Q0RTM0</accession>
<dbReference type="InterPro" id="IPR057767">
    <property type="entry name" value="UGSC-like_dom"/>
</dbReference>
<dbReference type="EMBL" id="CT573213">
    <property type="protein sequence ID" value="CAJ59078.1"/>
    <property type="molecule type" value="Genomic_DNA"/>
</dbReference>
<gene>
    <name evidence="2" type="ordered locus">FRAAL0403</name>
</gene>
<dbReference type="AlphaFoldDB" id="Q0RTM0"/>
<evidence type="ECO:0000313" key="2">
    <source>
        <dbReference type="EMBL" id="CAJ59078.1"/>
    </source>
</evidence>
<keyword evidence="3" id="KW-1185">Reference proteome</keyword>
<evidence type="ECO:0000259" key="1">
    <source>
        <dbReference type="Pfam" id="PF24696"/>
    </source>
</evidence>
<sequence length="285" mass="29393">MRRATVARTVAELAALLGSEGGTLALSAVDESAGTVALSFSLNDADCGDNCALPPDQLRRVVETRLRRALPGLTAVRIDDSRQPVSAGAGGLAGAGGVAPAGPAPSSITVLDPTGGVVPGDADPGPDLGSLRGRRIGVRVDVLWQAWDQTVDEWIAELERAGAVVTTWRRAQGLKGAEGERRQAEYDAFVGGVDAVISGLANCGSCTSWSVKDGLNALNRGLPTVVAVTEHFVGLARTLAADNGRPGLRLVELPSSLNTLPEEQVRAHARSSFPALLDAIGAVVR</sequence>
<proteinExistence type="predicted"/>
<feature type="domain" description="UGSC-like" evidence="1">
    <location>
        <begin position="109"/>
        <end position="280"/>
    </location>
</feature>
<dbReference type="STRING" id="326424.FRAAL0403"/>
<evidence type="ECO:0000313" key="3">
    <source>
        <dbReference type="Proteomes" id="UP000000657"/>
    </source>
</evidence>
<dbReference type="Proteomes" id="UP000000657">
    <property type="component" value="Chromosome"/>
</dbReference>
<dbReference type="eggNOG" id="ENOG5033Z3K">
    <property type="taxonomic scope" value="Bacteria"/>
</dbReference>
<name>Q0RTM0_FRAAA</name>
<dbReference type="KEGG" id="fal:FRAAL0403"/>
<protein>
    <recommendedName>
        <fullName evidence="1">UGSC-like domain-containing protein</fullName>
    </recommendedName>
</protein>
<dbReference type="HOGENOM" id="CLU_972374_0_0_11"/>
<organism evidence="2 3">
    <name type="scientific">Frankia alni (strain DSM 45986 / CECT 9034 / ACN14a)</name>
    <dbReference type="NCBI Taxonomy" id="326424"/>
    <lineage>
        <taxon>Bacteria</taxon>
        <taxon>Bacillati</taxon>
        <taxon>Actinomycetota</taxon>
        <taxon>Actinomycetes</taxon>
        <taxon>Frankiales</taxon>
        <taxon>Frankiaceae</taxon>
        <taxon>Frankia</taxon>
    </lineage>
</organism>
<dbReference type="Pfam" id="PF24696">
    <property type="entry name" value="UGSC"/>
    <property type="match status" value="1"/>
</dbReference>